<protein>
    <submittedName>
        <fullName evidence="1">Uncharacterized protein</fullName>
    </submittedName>
</protein>
<sequence>MHTYTEYIDWSWGLIETEQDNLKPVLFNTSKSGVVIRLTLYRTLIYLRSLDNTQVIRC</sequence>
<name>A0A0E9WY22_ANGAN</name>
<accession>A0A0E9WY22</accession>
<reference evidence="1" key="1">
    <citation type="submission" date="2014-11" db="EMBL/GenBank/DDBJ databases">
        <authorList>
            <person name="Amaro Gonzalez C."/>
        </authorList>
    </citation>
    <scope>NUCLEOTIDE SEQUENCE</scope>
</reference>
<dbReference type="AlphaFoldDB" id="A0A0E9WY22"/>
<evidence type="ECO:0000313" key="1">
    <source>
        <dbReference type="EMBL" id="JAH94333.1"/>
    </source>
</evidence>
<dbReference type="EMBL" id="GBXM01014244">
    <property type="protein sequence ID" value="JAH94333.1"/>
    <property type="molecule type" value="Transcribed_RNA"/>
</dbReference>
<reference evidence="1" key="2">
    <citation type="journal article" date="2015" name="Fish Shellfish Immunol.">
        <title>Early steps in the European eel (Anguilla anguilla)-Vibrio vulnificus interaction in the gills: Role of the RtxA13 toxin.</title>
        <authorList>
            <person name="Callol A."/>
            <person name="Pajuelo D."/>
            <person name="Ebbesson L."/>
            <person name="Teles M."/>
            <person name="MacKenzie S."/>
            <person name="Amaro C."/>
        </authorList>
    </citation>
    <scope>NUCLEOTIDE SEQUENCE</scope>
</reference>
<organism evidence="1">
    <name type="scientific">Anguilla anguilla</name>
    <name type="common">European freshwater eel</name>
    <name type="synonym">Muraena anguilla</name>
    <dbReference type="NCBI Taxonomy" id="7936"/>
    <lineage>
        <taxon>Eukaryota</taxon>
        <taxon>Metazoa</taxon>
        <taxon>Chordata</taxon>
        <taxon>Craniata</taxon>
        <taxon>Vertebrata</taxon>
        <taxon>Euteleostomi</taxon>
        <taxon>Actinopterygii</taxon>
        <taxon>Neopterygii</taxon>
        <taxon>Teleostei</taxon>
        <taxon>Anguilliformes</taxon>
        <taxon>Anguillidae</taxon>
        <taxon>Anguilla</taxon>
    </lineage>
</organism>
<proteinExistence type="predicted"/>